<sequence length="374" mass="39322">MASSSQGGQGRGAPVLKSAAEAVAKSLASGRARAGAPLEVTRQLMQLKDVLLAEHADASPGAKERCQSLRSSFALALRSSLQQTEEGKTLLVAPPRPPKVRVEVRHTAGRVMLSEVFTVGRAAECDVQTTGDATASRLQFLVISLPQGLCIADAWSGGGTRVVRREAPNEALPASLPHHRAAFLLPHGERVTLMTGARTTVTLGPAVKELQAQTNGHSVPRVPTVKLVEEAKAKAAAAAAMPKAAGAPHSAAPSTRPSAAPAPAVLQAPPSPTSPCAEICSKAINCMRSNMRAQQQTVLRERLKGRMAAAQRLKLLAKLQLAVFQERLAGPAESIEDLRDFLDGLGVPLAPDDPATVTWTCGICKVKQKCRGFR</sequence>
<evidence type="ECO:0000313" key="2">
    <source>
        <dbReference type="EMBL" id="CAK9115056.1"/>
    </source>
</evidence>
<reference evidence="2 3" key="1">
    <citation type="submission" date="2024-02" db="EMBL/GenBank/DDBJ databases">
        <authorList>
            <person name="Chen Y."/>
            <person name="Shah S."/>
            <person name="Dougan E. K."/>
            <person name="Thang M."/>
            <person name="Chan C."/>
        </authorList>
    </citation>
    <scope>NUCLEOTIDE SEQUENCE [LARGE SCALE GENOMIC DNA]</scope>
</reference>
<dbReference type="Gene3D" id="2.60.200.20">
    <property type="match status" value="1"/>
</dbReference>
<name>A0ABP0SRM8_9DINO</name>
<comment type="caution">
    <text evidence="2">The sequence shown here is derived from an EMBL/GenBank/DDBJ whole genome shotgun (WGS) entry which is preliminary data.</text>
</comment>
<proteinExistence type="predicted"/>
<dbReference type="InterPro" id="IPR008984">
    <property type="entry name" value="SMAD_FHA_dom_sf"/>
</dbReference>
<dbReference type="SUPFAM" id="SSF49879">
    <property type="entry name" value="SMAD/FHA domain"/>
    <property type="match status" value="1"/>
</dbReference>
<evidence type="ECO:0000256" key="1">
    <source>
        <dbReference type="SAM" id="MobiDB-lite"/>
    </source>
</evidence>
<organism evidence="2 3">
    <name type="scientific">Durusdinium trenchii</name>
    <dbReference type="NCBI Taxonomy" id="1381693"/>
    <lineage>
        <taxon>Eukaryota</taxon>
        <taxon>Sar</taxon>
        <taxon>Alveolata</taxon>
        <taxon>Dinophyceae</taxon>
        <taxon>Suessiales</taxon>
        <taxon>Symbiodiniaceae</taxon>
        <taxon>Durusdinium</taxon>
    </lineage>
</organism>
<evidence type="ECO:0000313" key="3">
    <source>
        <dbReference type="Proteomes" id="UP001642464"/>
    </source>
</evidence>
<feature type="non-terminal residue" evidence="2">
    <location>
        <position position="374"/>
    </location>
</feature>
<dbReference type="EMBL" id="CAXAMM010044528">
    <property type="protein sequence ID" value="CAK9115056.1"/>
    <property type="molecule type" value="Genomic_DNA"/>
</dbReference>
<feature type="region of interest" description="Disordered" evidence="1">
    <location>
        <begin position="242"/>
        <end position="268"/>
    </location>
</feature>
<keyword evidence="3" id="KW-1185">Reference proteome</keyword>
<accession>A0ABP0SRM8</accession>
<protein>
    <submittedName>
        <fullName evidence="2">Purple acid phosphatase 7</fullName>
    </submittedName>
</protein>
<dbReference type="Proteomes" id="UP001642464">
    <property type="component" value="Unassembled WGS sequence"/>
</dbReference>
<gene>
    <name evidence="2" type="ORF">SCF082_LOCUS53274</name>
</gene>